<comment type="subcellular location">
    <subcellularLocation>
        <location evidence="1">Membrane</location>
        <topology evidence="1">Multi-pass membrane protein</topology>
    </subcellularLocation>
</comment>
<feature type="transmembrane region" description="Helical" evidence="5">
    <location>
        <begin position="125"/>
        <end position="143"/>
    </location>
</feature>
<feature type="domain" description="Major facilitator superfamily (MFS) profile" evidence="6">
    <location>
        <begin position="1"/>
        <end position="296"/>
    </location>
</feature>
<reference evidence="7" key="1">
    <citation type="submission" date="2023-05" db="EMBL/GenBank/DDBJ databases">
        <authorList>
            <person name="Stuckert A."/>
        </authorList>
    </citation>
    <scope>NUCLEOTIDE SEQUENCE</scope>
</reference>
<evidence type="ECO:0000256" key="4">
    <source>
        <dbReference type="ARBA" id="ARBA00023136"/>
    </source>
</evidence>
<proteinExistence type="predicted"/>
<protein>
    <recommendedName>
        <fullName evidence="6">Major facilitator superfamily (MFS) profile domain-containing protein</fullName>
    </recommendedName>
</protein>
<keyword evidence="8" id="KW-1185">Reference proteome</keyword>
<dbReference type="InterPro" id="IPR020846">
    <property type="entry name" value="MFS_dom"/>
</dbReference>
<dbReference type="Pfam" id="PF00083">
    <property type="entry name" value="Sugar_tr"/>
    <property type="match status" value="1"/>
</dbReference>
<evidence type="ECO:0000259" key="6">
    <source>
        <dbReference type="PROSITE" id="PS50850"/>
    </source>
</evidence>
<keyword evidence="4 5" id="KW-0472">Membrane</keyword>
<evidence type="ECO:0000256" key="5">
    <source>
        <dbReference type="SAM" id="Phobius"/>
    </source>
</evidence>
<keyword evidence="3 5" id="KW-1133">Transmembrane helix</keyword>
<evidence type="ECO:0000313" key="7">
    <source>
        <dbReference type="EMBL" id="CAI9585960.1"/>
    </source>
</evidence>
<dbReference type="PANTHER" id="PTHR24064">
    <property type="entry name" value="SOLUTE CARRIER FAMILY 22 MEMBER"/>
    <property type="match status" value="1"/>
</dbReference>
<dbReference type="Proteomes" id="UP001162483">
    <property type="component" value="Unassembled WGS sequence"/>
</dbReference>
<name>A0ABN9EPN0_9NEOB</name>
<dbReference type="Gene3D" id="1.20.1250.20">
    <property type="entry name" value="MFS general substrate transporter like domains"/>
    <property type="match status" value="1"/>
</dbReference>
<dbReference type="InterPro" id="IPR005828">
    <property type="entry name" value="MFS_sugar_transport-like"/>
</dbReference>
<feature type="transmembrane region" description="Helical" evidence="5">
    <location>
        <begin position="36"/>
        <end position="54"/>
    </location>
</feature>
<feature type="transmembrane region" description="Helical" evidence="5">
    <location>
        <begin position="208"/>
        <end position="231"/>
    </location>
</feature>
<evidence type="ECO:0000256" key="2">
    <source>
        <dbReference type="ARBA" id="ARBA00022692"/>
    </source>
</evidence>
<comment type="caution">
    <text evidence="7">The sequence shown here is derived from an EMBL/GenBank/DDBJ whole genome shotgun (WGS) entry which is preliminary data.</text>
</comment>
<sequence>MPNHGRTLAGNFFGFSYSFGQLVLSAMAYKIRDWRWLQFAVSAPFCIFFIYSWWLPESARWLILRDEPEKALNHLRKAAFVNGKHKEGEKLTAQILCSEMQKDILIIRASHSVFDLVRTPTMRRMSLSLIIVWFSSNFAYYGLSMDLKDFGLGVFVAQALFGGVEMIAKLIVMLVMTLVGRRVMQFASLIMAGVMVVSYSFTPQDKNLLCTALAVTGKAFLACAITCMYLYTGELYPTEIRQTGMGFSAMNARLGSAVASVLHLTGDFSFTILPMMFGITPIIAGFFSCCLLETKDSPLPDTINEVENR</sequence>
<feature type="transmembrane region" description="Helical" evidence="5">
    <location>
        <begin position="150"/>
        <end position="177"/>
    </location>
</feature>
<dbReference type="PROSITE" id="PS50850">
    <property type="entry name" value="MFS"/>
    <property type="match status" value="1"/>
</dbReference>
<evidence type="ECO:0000313" key="8">
    <source>
        <dbReference type="Proteomes" id="UP001162483"/>
    </source>
</evidence>
<organism evidence="7 8">
    <name type="scientific">Staurois parvus</name>
    <dbReference type="NCBI Taxonomy" id="386267"/>
    <lineage>
        <taxon>Eukaryota</taxon>
        <taxon>Metazoa</taxon>
        <taxon>Chordata</taxon>
        <taxon>Craniata</taxon>
        <taxon>Vertebrata</taxon>
        <taxon>Euteleostomi</taxon>
        <taxon>Amphibia</taxon>
        <taxon>Batrachia</taxon>
        <taxon>Anura</taxon>
        <taxon>Neobatrachia</taxon>
        <taxon>Ranoidea</taxon>
        <taxon>Ranidae</taxon>
        <taxon>Staurois</taxon>
    </lineage>
</organism>
<feature type="transmembrane region" description="Helical" evidence="5">
    <location>
        <begin position="183"/>
        <end position="201"/>
    </location>
</feature>
<keyword evidence="2 5" id="KW-0812">Transmembrane</keyword>
<evidence type="ECO:0000256" key="3">
    <source>
        <dbReference type="ARBA" id="ARBA00022989"/>
    </source>
</evidence>
<evidence type="ECO:0000256" key="1">
    <source>
        <dbReference type="ARBA" id="ARBA00004141"/>
    </source>
</evidence>
<feature type="transmembrane region" description="Helical" evidence="5">
    <location>
        <begin position="12"/>
        <end position="29"/>
    </location>
</feature>
<accession>A0ABN9EPN0</accession>
<dbReference type="EMBL" id="CATNWA010015708">
    <property type="protein sequence ID" value="CAI9585960.1"/>
    <property type="molecule type" value="Genomic_DNA"/>
</dbReference>
<feature type="transmembrane region" description="Helical" evidence="5">
    <location>
        <begin position="272"/>
        <end position="292"/>
    </location>
</feature>
<dbReference type="SUPFAM" id="SSF103473">
    <property type="entry name" value="MFS general substrate transporter"/>
    <property type="match status" value="1"/>
</dbReference>
<gene>
    <name evidence="7" type="ORF">SPARVUS_LOCUS10298826</name>
</gene>
<dbReference type="InterPro" id="IPR036259">
    <property type="entry name" value="MFS_trans_sf"/>
</dbReference>